<keyword evidence="10 16" id="KW-0133">Cell shape</keyword>
<dbReference type="EC" id="1.3.1.98" evidence="16"/>
<evidence type="ECO:0000256" key="1">
    <source>
        <dbReference type="ARBA" id="ARBA00001974"/>
    </source>
</evidence>
<name>A0ABV6YY57_UNCC1</name>
<comment type="function">
    <text evidence="2 16">Cell wall formation.</text>
</comment>
<evidence type="ECO:0000256" key="6">
    <source>
        <dbReference type="ARBA" id="ARBA00022618"/>
    </source>
</evidence>
<dbReference type="HAMAP" id="MF_00037">
    <property type="entry name" value="MurB"/>
    <property type="match status" value="1"/>
</dbReference>
<comment type="similarity">
    <text evidence="16">Belongs to the MurB family.</text>
</comment>
<evidence type="ECO:0000256" key="10">
    <source>
        <dbReference type="ARBA" id="ARBA00022960"/>
    </source>
</evidence>
<reference evidence="18 19" key="1">
    <citation type="submission" date="2024-09" db="EMBL/GenBank/DDBJ databases">
        <title>Laminarin stimulates single cell rates of sulfate reduction while oxygen inhibits transcriptomic activity in coastal marine sediment.</title>
        <authorList>
            <person name="Lindsay M."/>
            <person name="Orcutt B."/>
            <person name="Emerson D."/>
            <person name="Stepanauskas R."/>
            <person name="D'Angelo T."/>
        </authorList>
    </citation>
    <scope>NUCLEOTIDE SEQUENCE [LARGE SCALE GENOMIC DNA]</scope>
    <source>
        <strain evidence="18">SAG AM-311-K15</strain>
    </source>
</reference>
<evidence type="ECO:0000256" key="13">
    <source>
        <dbReference type="ARBA" id="ARBA00023306"/>
    </source>
</evidence>
<evidence type="ECO:0000256" key="7">
    <source>
        <dbReference type="ARBA" id="ARBA00022630"/>
    </source>
</evidence>
<dbReference type="Gene3D" id="3.90.78.10">
    <property type="entry name" value="UDP-N-acetylenolpyruvoylglucosamine reductase, C-terminal domain"/>
    <property type="match status" value="1"/>
</dbReference>
<dbReference type="InterPro" id="IPR006094">
    <property type="entry name" value="Oxid_FAD_bind_N"/>
</dbReference>
<comment type="subcellular location">
    <subcellularLocation>
        <location evidence="3 16">Cytoplasm</location>
    </subcellularLocation>
</comment>
<sequence>MVELSWEAFYAAQEGLAQSLRGGPGQSVLWMQPAAELVTFKTGGNLGGLILPRTIDDICDIVEICSFHGIPWLILGLGSNILFRDGGFPGLVIKMADNFSQILIESQTVTVKAGTTMRELAYTTARQGLQGLEFAVDIPGTVGGGLFMNAGMYDESLGKMVNSVLAIDTISGKLTSFSQQEGSFDYRSSRFQTKQEIIVQATFQLLNEDSAVLLGKIEAIILERQQKFPLEYPNAGSIFKRPVGNYAGALIEQAGLKGKRCGGAMVSPKHANFIINVTQATATDIENLMEEIQAIVWNQFQIQLQPELKILGIKSSSH</sequence>
<keyword evidence="9 16" id="KW-0521">NADP</keyword>
<proteinExistence type="inferred from homology"/>
<dbReference type="PANTHER" id="PTHR21071">
    <property type="entry name" value="UDP-N-ACETYLENOLPYRUVOYLGLUCOSAMINE REDUCTASE"/>
    <property type="match status" value="1"/>
</dbReference>
<evidence type="ECO:0000259" key="17">
    <source>
        <dbReference type="PROSITE" id="PS51387"/>
    </source>
</evidence>
<feature type="active site" description="Proton donor" evidence="16">
    <location>
        <position position="237"/>
    </location>
</feature>
<feature type="active site" evidence="16">
    <location>
        <position position="307"/>
    </location>
</feature>
<dbReference type="EMBL" id="JBHPBY010000156">
    <property type="protein sequence ID" value="MFC1851139.1"/>
    <property type="molecule type" value="Genomic_DNA"/>
</dbReference>
<dbReference type="NCBIfam" id="NF010480">
    <property type="entry name" value="PRK13905.1"/>
    <property type="match status" value="1"/>
</dbReference>
<dbReference type="SUPFAM" id="SSF56176">
    <property type="entry name" value="FAD-binding/transporter-associated domain-like"/>
    <property type="match status" value="1"/>
</dbReference>
<keyword evidence="12 16" id="KW-0560">Oxidoreductase</keyword>
<evidence type="ECO:0000256" key="11">
    <source>
        <dbReference type="ARBA" id="ARBA00022984"/>
    </source>
</evidence>
<dbReference type="Proteomes" id="UP001594351">
    <property type="component" value="Unassembled WGS sequence"/>
</dbReference>
<feature type="domain" description="FAD-binding PCMH-type" evidence="17">
    <location>
        <begin position="42"/>
        <end position="208"/>
    </location>
</feature>
<dbReference type="InterPro" id="IPR016167">
    <property type="entry name" value="FAD-bd_PCMH_sub1"/>
</dbReference>
<dbReference type="InterPro" id="IPR003170">
    <property type="entry name" value="MurB"/>
</dbReference>
<protein>
    <recommendedName>
        <fullName evidence="16">UDP-N-acetylenolpyruvoylglucosamine reductase</fullName>
        <ecNumber evidence="16">1.3.1.98</ecNumber>
    </recommendedName>
    <alternativeName>
        <fullName evidence="16">UDP-N-acetylmuramate dehydrogenase</fullName>
    </alternativeName>
</protein>
<comment type="pathway">
    <text evidence="4 16">Cell wall biogenesis; peptidoglycan biosynthesis.</text>
</comment>
<gene>
    <name evidence="16 18" type="primary">murB</name>
    <name evidence="18" type="ORF">ACFL27_13170</name>
</gene>
<keyword evidence="14 16" id="KW-0961">Cell wall biogenesis/degradation</keyword>
<comment type="catalytic activity">
    <reaction evidence="15 16">
        <text>UDP-N-acetyl-alpha-D-muramate + NADP(+) = UDP-N-acetyl-3-O-(1-carboxyvinyl)-alpha-D-glucosamine + NADPH + H(+)</text>
        <dbReference type="Rhea" id="RHEA:12248"/>
        <dbReference type="ChEBI" id="CHEBI:15378"/>
        <dbReference type="ChEBI" id="CHEBI:57783"/>
        <dbReference type="ChEBI" id="CHEBI:58349"/>
        <dbReference type="ChEBI" id="CHEBI:68483"/>
        <dbReference type="ChEBI" id="CHEBI:70757"/>
        <dbReference type="EC" id="1.3.1.98"/>
    </reaction>
</comment>
<evidence type="ECO:0000256" key="8">
    <source>
        <dbReference type="ARBA" id="ARBA00022827"/>
    </source>
</evidence>
<dbReference type="Pfam" id="PF02873">
    <property type="entry name" value="MurB_C"/>
    <property type="match status" value="1"/>
</dbReference>
<dbReference type="GO" id="GO:0008762">
    <property type="term" value="F:UDP-N-acetylmuramate dehydrogenase activity"/>
    <property type="evidence" value="ECO:0007669"/>
    <property type="project" value="UniProtKB-EC"/>
</dbReference>
<accession>A0ABV6YY57</accession>
<dbReference type="NCBIfam" id="TIGR00179">
    <property type="entry name" value="murB"/>
    <property type="match status" value="1"/>
</dbReference>
<dbReference type="PANTHER" id="PTHR21071:SF4">
    <property type="entry name" value="UDP-N-ACETYLENOLPYRUVOYLGLUCOSAMINE REDUCTASE"/>
    <property type="match status" value="1"/>
</dbReference>
<evidence type="ECO:0000313" key="18">
    <source>
        <dbReference type="EMBL" id="MFC1851139.1"/>
    </source>
</evidence>
<keyword evidence="6 16" id="KW-0132">Cell division</keyword>
<evidence type="ECO:0000256" key="2">
    <source>
        <dbReference type="ARBA" id="ARBA00003921"/>
    </source>
</evidence>
<dbReference type="Pfam" id="PF01565">
    <property type="entry name" value="FAD_binding_4"/>
    <property type="match status" value="1"/>
</dbReference>
<evidence type="ECO:0000256" key="16">
    <source>
        <dbReference type="HAMAP-Rule" id="MF_00037"/>
    </source>
</evidence>
<evidence type="ECO:0000256" key="14">
    <source>
        <dbReference type="ARBA" id="ARBA00023316"/>
    </source>
</evidence>
<evidence type="ECO:0000313" key="19">
    <source>
        <dbReference type="Proteomes" id="UP001594351"/>
    </source>
</evidence>
<dbReference type="Gene3D" id="3.30.465.10">
    <property type="match status" value="1"/>
</dbReference>
<comment type="cofactor">
    <cofactor evidence="1 16">
        <name>FAD</name>
        <dbReference type="ChEBI" id="CHEBI:57692"/>
    </cofactor>
</comment>
<evidence type="ECO:0000256" key="3">
    <source>
        <dbReference type="ARBA" id="ARBA00004496"/>
    </source>
</evidence>
<keyword evidence="13 16" id="KW-0131">Cell cycle</keyword>
<dbReference type="InterPro" id="IPR016169">
    <property type="entry name" value="FAD-bd_PCMH_sub2"/>
</dbReference>
<dbReference type="Gene3D" id="3.30.43.10">
    <property type="entry name" value="Uridine Diphospho-n-acetylenolpyruvylglucosamine Reductase, domain 2"/>
    <property type="match status" value="1"/>
</dbReference>
<dbReference type="InterPro" id="IPR036635">
    <property type="entry name" value="MurB_C_sf"/>
</dbReference>
<evidence type="ECO:0000256" key="9">
    <source>
        <dbReference type="ARBA" id="ARBA00022857"/>
    </source>
</evidence>
<keyword evidence="5 16" id="KW-0963">Cytoplasm</keyword>
<evidence type="ECO:0000256" key="5">
    <source>
        <dbReference type="ARBA" id="ARBA00022490"/>
    </source>
</evidence>
<dbReference type="PROSITE" id="PS51387">
    <property type="entry name" value="FAD_PCMH"/>
    <property type="match status" value="1"/>
</dbReference>
<dbReference type="SUPFAM" id="SSF56194">
    <property type="entry name" value="Uridine diphospho-N-Acetylenolpyruvylglucosamine reductase, MurB, C-terminal domain"/>
    <property type="match status" value="1"/>
</dbReference>
<feature type="active site" evidence="16">
    <location>
        <position position="187"/>
    </location>
</feature>
<evidence type="ECO:0000256" key="4">
    <source>
        <dbReference type="ARBA" id="ARBA00004752"/>
    </source>
</evidence>
<dbReference type="InterPro" id="IPR036318">
    <property type="entry name" value="FAD-bd_PCMH-like_sf"/>
</dbReference>
<organism evidence="18 19">
    <name type="scientific">candidate division CSSED10-310 bacterium</name>
    <dbReference type="NCBI Taxonomy" id="2855610"/>
    <lineage>
        <taxon>Bacteria</taxon>
        <taxon>Bacteria division CSSED10-310</taxon>
    </lineage>
</organism>
<comment type="caution">
    <text evidence="18">The sequence shown here is derived from an EMBL/GenBank/DDBJ whole genome shotgun (WGS) entry which is preliminary data.</text>
</comment>
<keyword evidence="11 16" id="KW-0573">Peptidoglycan synthesis</keyword>
<evidence type="ECO:0000256" key="12">
    <source>
        <dbReference type="ARBA" id="ARBA00023002"/>
    </source>
</evidence>
<dbReference type="InterPro" id="IPR016166">
    <property type="entry name" value="FAD-bd_PCMH"/>
</dbReference>
<keyword evidence="7 16" id="KW-0285">Flavoprotein</keyword>
<keyword evidence="8 16" id="KW-0274">FAD</keyword>
<dbReference type="InterPro" id="IPR011601">
    <property type="entry name" value="MurB_C"/>
</dbReference>
<evidence type="ECO:0000256" key="15">
    <source>
        <dbReference type="ARBA" id="ARBA00048914"/>
    </source>
</evidence>
<keyword evidence="19" id="KW-1185">Reference proteome</keyword>